<evidence type="ECO:0000256" key="2">
    <source>
        <dbReference type="ARBA" id="ARBA00022898"/>
    </source>
</evidence>
<dbReference type="GO" id="GO:0030170">
    <property type="term" value="F:pyridoxal phosphate binding"/>
    <property type="evidence" value="ECO:0007669"/>
    <property type="project" value="UniProtKB-UniRule"/>
</dbReference>
<gene>
    <name evidence="6" type="ORF">ALEPTO_LOCUS5574</name>
</gene>
<feature type="active site" evidence="4">
    <location>
        <position position="1306"/>
    </location>
</feature>
<dbReference type="Proteomes" id="UP000789508">
    <property type="component" value="Unassembled WGS sequence"/>
</dbReference>
<keyword evidence="3 4" id="KW-0501">Molybdenum cofactor biosynthesis</keyword>
<dbReference type="PANTHER" id="PTHR14237:SF80">
    <property type="entry name" value="MOLYBDENUM COFACTOR SULFURASE"/>
    <property type="match status" value="1"/>
</dbReference>
<comment type="similarity">
    <text evidence="4">Belongs to the class-V pyridoxal-phosphate-dependent aminotransferase family. MOCOS subfamily.</text>
</comment>
<dbReference type="Gene3D" id="3.40.640.10">
    <property type="entry name" value="Type I PLP-dependent aspartate aminotransferase-like (Major domain)"/>
    <property type="match status" value="2"/>
</dbReference>
<dbReference type="InterPro" id="IPR005303">
    <property type="entry name" value="MOCOS_middle"/>
</dbReference>
<sequence length="1676" mass="189387">MPPHLKNTDREYHLPEPSKFQTDKLSFLKEFSSQYGYGGRIEQIREKEYPQLKGEVYLDHAGTTTYPQSTLTEFHADLSRNLYGNPHSKSPSSQLATDRVNQVRNRVLKHFNASPEHYEVIFTANTTAAIKLVGEIFPWAAGETSYKYLREGHTSLLGLRRFAEEADVHELTGITENEVEEDLRTFNNYRTSSNPHFLNNIPQVDFEGHTDGVPIINNGVTYNLFAYPAQCNFSGMRFPLDWSRKIKQTFNTANKKTLVLLDAAAYTTSSPLSLAEPENSPDFVTISFYKLFGYPTGLGALILKKELNPILKKRYFGGGTVTSVVWDMNWQMFHDRLCERYEDGTINFLNIISLGHAFDVTDRLYGDFKNIRAHVTALNSYLYRAMSQLKHWNGAPLCFINSDRDFSDSSRQGPILSFNLKHADGTWIGYREIERLAGQNGIHVRAGGHCNPGSVARWMGVKPEEFAGKSCSDDQDVVNGKPIGSARVSLGAMTTIDDILVWLDFLKAYFLEGEPTVSKYKTKDGIYGDLKNQATLKNTIPETKISLETITIYPIKSCHGYTVPSSKSWPITPQGLLYDREWMVVNAETGEALNQKRFPRMALIRPRILIDEGVLLLKAPGQAPLRISLDEYPILGACTNTSPSSLMSATNESKVCGDKVDTLYYTAPNINEWFSNFLGLTCVLARQPPFDNDDDINNSIKIRRRFIKPHLEKSADAPISLTNESPFLLISQSSVDDLNQKIRRSGHKEIDASCFRGNFLVKGTFGYEEDDWSMVRFGNQVFKIPGPCRRCHMVTVNQTTAEKTSEPYRTLSKHRKFDGKIYFGEHMIHVPELSEAPYVVKPGSPIEKSSKLSNYIMPPHLKNTDREYHLPEPSKFQTDKLSFLKEFSSQYGYGGRIEQIREKEYPQLKGEVYLDHAGTTTYPQSTLTEFHADLSRNLYGNPHSKSPSSQLATDRVNQVRNRVLKHFNASPEHYEVIFTANTTAAIKLVGEIFPWAAGETSYKYLREGHTSLLGLRRFAEEADVHELTGITENEVEEDLRTFNNYRTSSNPHFLNNIPQVDFEGHTDGVPIINNGVTYNLFAYPAQCNFSGMRFPLDWSRKIKQTFNTANKKTLVLLDAAAYTTSSPLSLAEPENSPDFVTISFYKLFGYPTGLGALILKKELNPILKKRYFGGGTVTSVVWDMNWQMFHDRLCERYEDGTINFLNIISLGHAFDVTDRLYGDFKNIRAHVTALNSYLYRAMSQLKHWNGAPLCFINSDRDFSDSSRQGPILSFNLKHADGTWIGYREIERLAGQNGIHVRAGGHCNPGSVARWMGVKPEEFAGKSCSDDQDVVNGKPIGSARVSLGAMTTIDDILVWLDFLKAYFLEGEPTVSKYKTKDGIYGDLKNQATLKNTIPETKISLETITIYPIKSCHGYTVPSSKSWPITPQGLLYDREWMVVNAETGEALNQKRFPRMALIRPRILIDEGVLLLKAPGQAPLRISLDEYPILGACTNTSPSSLMSATNESKVCGDKVDTLYYTAPNINEWFSNFLGLTCVLARQPPFDNDDDINNSIKIRRRFIKPHLEKSADAPISLTNESPFLLISQSSVDDLNQKIRRSGHKEIDASCFRGNFLVKGTFGYEEDDWSMVRFGNQVFKIPGPCRRCHMVTVNQTTAEKTSEPYHTYLLFLLSIYI</sequence>
<evidence type="ECO:0000313" key="7">
    <source>
        <dbReference type="Proteomes" id="UP000789508"/>
    </source>
</evidence>
<proteinExistence type="inferred from homology"/>
<feature type="modified residue" description="N6-(pyridoxal phosphate)lysine" evidence="4">
    <location>
        <position position="290"/>
    </location>
</feature>
<comment type="cofactor">
    <cofactor evidence="4">
        <name>pyridoxal 5'-phosphate</name>
        <dbReference type="ChEBI" id="CHEBI:597326"/>
    </cofactor>
</comment>
<dbReference type="OrthoDB" id="10264306at2759"/>
<dbReference type="Pfam" id="PF03473">
    <property type="entry name" value="MOSC"/>
    <property type="match status" value="2"/>
</dbReference>
<dbReference type="InterPro" id="IPR028886">
    <property type="entry name" value="MoCo_sulfurase"/>
</dbReference>
<feature type="domain" description="MOSC" evidence="5">
    <location>
        <begin position="1556"/>
        <end position="1676"/>
    </location>
</feature>
<dbReference type="HAMAP" id="MF_03050">
    <property type="entry name" value="MOCOS"/>
    <property type="match status" value="2"/>
</dbReference>
<dbReference type="PANTHER" id="PTHR14237">
    <property type="entry name" value="MOLYBDOPTERIN COFACTOR SULFURASE MOSC"/>
    <property type="match status" value="1"/>
</dbReference>
<feature type="active site" evidence="4">
    <location>
        <position position="450"/>
    </location>
</feature>
<dbReference type="InterPro" id="IPR011037">
    <property type="entry name" value="Pyrv_Knase-like_insert_dom_sf"/>
</dbReference>
<reference evidence="6" key="1">
    <citation type="submission" date="2021-06" db="EMBL/GenBank/DDBJ databases">
        <authorList>
            <person name="Kallberg Y."/>
            <person name="Tangrot J."/>
            <person name="Rosling A."/>
        </authorList>
    </citation>
    <scope>NUCLEOTIDE SEQUENCE</scope>
    <source>
        <strain evidence="6">FL130A</strain>
    </source>
</reference>
<dbReference type="SUPFAM" id="SSF141673">
    <property type="entry name" value="MOSC N-terminal domain-like"/>
    <property type="match status" value="2"/>
</dbReference>
<keyword evidence="1 4" id="KW-0808">Transferase</keyword>
<organism evidence="6 7">
    <name type="scientific">Ambispora leptoticha</name>
    <dbReference type="NCBI Taxonomy" id="144679"/>
    <lineage>
        <taxon>Eukaryota</taxon>
        <taxon>Fungi</taxon>
        <taxon>Fungi incertae sedis</taxon>
        <taxon>Mucoromycota</taxon>
        <taxon>Glomeromycotina</taxon>
        <taxon>Glomeromycetes</taxon>
        <taxon>Archaeosporales</taxon>
        <taxon>Ambisporaceae</taxon>
        <taxon>Ambispora</taxon>
    </lineage>
</organism>
<dbReference type="SUPFAM" id="SSF53383">
    <property type="entry name" value="PLP-dependent transferases"/>
    <property type="match status" value="2"/>
</dbReference>
<dbReference type="PROSITE" id="PS51340">
    <property type="entry name" value="MOSC"/>
    <property type="match status" value="2"/>
</dbReference>
<evidence type="ECO:0000313" key="6">
    <source>
        <dbReference type="EMBL" id="CAG8544508.1"/>
    </source>
</evidence>
<name>A0A9N9FL14_9GLOM</name>
<evidence type="ECO:0000259" key="5">
    <source>
        <dbReference type="PROSITE" id="PS51340"/>
    </source>
</evidence>
<feature type="domain" description="MOSC" evidence="5">
    <location>
        <begin position="700"/>
        <end position="849"/>
    </location>
</feature>
<dbReference type="GO" id="GO:0016829">
    <property type="term" value="F:lyase activity"/>
    <property type="evidence" value="ECO:0007669"/>
    <property type="project" value="UniProtKB-UniRule"/>
</dbReference>
<evidence type="ECO:0000256" key="4">
    <source>
        <dbReference type="HAMAP-Rule" id="MF_03050"/>
    </source>
</evidence>
<keyword evidence="7" id="KW-1185">Reference proteome</keyword>
<dbReference type="InterPro" id="IPR015424">
    <property type="entry name" value="PyrdxlP-dep_Trfase"/>
</dbReference>
<accession>A0A9N9FL14</accession>
<dbReference type="InterPro" id="IPR005302">
    <property type="entry name" value="MoCF_Sase_C"/>
</dbReference>
<comment type="function">
    <text evidence="4">Sulfurates the molybdenum cofactor. Sulfation of molybdenum is essential for xanthine dehydrogenase (XDH) and aldehyde oxidase (ADO) enzymes in which molybdenum cofactor is liganded by 1 oxygen and 1 sulfur atom in active form.</text>
</comment>
<comment type="caution">
    <text evidence="6">The sequence shown here is derived from an EMBL/GenBank/DDBJ whole genome shotgun (WGS) entry which is preliminary data.</text>
</comment>
<comment type="catalytic activity">
    <reaction evidence="4">
        <text>Mo-molybdopterin + L-cysteine + AH2 = thio-Mo-molybdopterin + L-alanine + A + H2O</text>
        <dbReference type="Rhea" id="RHEA:42636"/>
        <dbReference type="ChEBI" id="CHEBI:13193"/>
        <dbReference type="ChEBI" id="CHEBI:15377"/>
        <dbReference type="ChEBI" id="CHEBI:17499"/>
        <dbReference type="ChEBI" id="CHEBI:35235"/>
        <dbReference type="ChEBI" id="CHEBI:57972"/>
        <dbReference type="ChEBI" id="CHEBI:71302"/>
        <dbReference type="ChEBI" id="CHEBI:82685"/>
        <dbReference type="EC" id="2.8.1.9"/>
    </reaction>
</comment>
<dbReference type="GO" id="GO:0030151">
    <property type="term" value="F:molybdenum ion binding"/>
    <property type="evidence" value="ECO:0007669"/>
    <property type="project" value="UniProtKB-UniRule"/>
</dbReference>
<dbReference type="EC" id="2.8.1.9" evidence="4"/>
<dbReference type="GO" id="GO:0006777">
    <property type="term" value="P:Mo-molybdopterin cofactor biosynthetic process"/>
    <property type="evidence" value="ECO:0007669"/>
    <property type="project" value="UniProtKB-UniRule"/>
</dbReference>
<evidence type="ECO:0000256" key="3">
    <source>
        <dbReference type="ARBA" id="ARBA00023150"/>
    </source>
</evidence>
<dbReference type="InterPro" id="IPR000192">
    <property type="entry name" value="Aminotrans_V_dom"/>
</dbReference>
<dbReference type="GO" id="GO:0008265">
    <property type="term" value="F:molybdenum cofactor sulfurtransferase activity"/>
    <property type="evidence" value="ECO:0007669"/>
    <property type="project" value="UniProtKB-UniRule"/>
</dbReference>
<dbReference type="Pfam" id="PF00266">
    <property type="entry name" value="Aminotran_5"/>
    <property type="match status" value="4"/>
</dbReference>
<feature type="modified residue" description="N6-(pyridoxal phosphate)lysine" evidence="4">
    <location>
        <position position="1146"/>
    </location>
</feature>
<evidence type="ECO:0000256" key="1">
    <source>
        <dbReference type="ARBA" id="ARBA00022679"/>
    </source>
</evidence>
<protein>
    <recommendedName>
        <fullName evidence="4">Molybdenum cofactor sulfurase</fullName>
        <shortName evidence="4">MCS</shortName>
        <shortName evidence="4">MOS</shortName>
        <shortName evidence="4">MoCo sulfurase</shortName>
        <ecNumber evidence="4">2.8.1.9</ecNumber>
    </recommendedName>
    <alternativeName>
        <fullName evidence="4">Molybdenum cofactor sulfurtransferase</fullName>
    </alternativeName>
</protein>
<keyword evidence="2 4" id="KW-0663">Pyridoxal phosphate</keyword>
<dbReference type="InterPro" id="IPR015421">
    <property type="entry name" value="PyrdxlP-dep_Trfase_major"/>
</dbReference>
<dbReference type="SUPFAM" id="SSF50800">
    <property type="entry name" value="PK beta-barrel domain-like"/>
    <property type="match status" value="2"/>
</dbReference>
<dbReference type="Pfam" id="PF03476">
    <property type="entry name" value="MOSC_N"/>
    <property type="match status" value="2"/>
</dbReference>
<dbReference type="EMBL" id="CAJVPS010001602">
    <property type="protein sequence ID" value="CAG8544508.1"/>
    <property type="molecule type" value="Genomic_DNA"/>
</dbReference>